<keyword evidence="2" id="KW-1185">Reference proteome</keyword>
<proteinExistence type="predicted"/>
<sequence>MQIKSEKADPIEMGSDMICHRASSGIQFDDSSSCRRSSGVEAAAYSLGAEAAGSVEAEFRLTAESDCI</sequence>
<gene>
    <name evidence="1" type="ORF">L2E82_27911</name>
</gene>
<reference evidence="1 2" key="2">
    <citation type="journal article" date="2022" name="Mol. Ecol. Resour.">
        <title>The genomes of chicory, endive, great burdock and yacon provide insights into Asteraceae paleo-polyploidization history and plant inulin production.</title>
        <authorList>
            <person name="Fan W."/>
            <person name="Wang S."/>
            <person name="Wang H."/>
            <person name="Wang A."/>
            <person name="Jiang F."/>
            <person name="Liu H."/>
            <person name="Zhao H."/>
            <person name="Xu D."/>
            <person name="Zhang Y."/>
        </authorList>
    </citation>
    <scope>NUCLEOTIDE SEQUENCE [LARGE SCALE GENOMIC DNA]</scope>
    <source>
        <strain evidence="2">cv. Punajuju</strain>
        <tissue evidence="1">Leaves</tissue>
    </source>
</reference>
<protein>
    <submittedName>
        <fullName evidence="1">Uncharacterized protein</fullName>
    </submittedName>
</protein>
<accession>A0ACB9CUG8</accession>
<organism evidence="1 2">
    <name type="scientific">Cichorium intybus</name>
    <name type="common">Chicory</name>
    <dbReference type="NCBI Taxonomy" id="13427"/>
    <lineage>
        <taxon>Eukaryota</taxon>
        <taxon>Viridiplantae</taxon>
        <taxon>Streptophyta</taxon>
        <taxon>Embryophyta</taxon>
        <taxon>Tracheophyta</taxon>
        <taxon>Spermatophyta</taxon>
        <taxon>Magnoliopsida</taxon>
        <taxon>eudicotyledons</taxon>
        <taxon>Gunneridae</taxon>
        <taxon>Pentapetalae</taxon>
        <taxon>asterids</taxon>
        <taxon>campanulids</taxon>
        <taxon>Asterales</taxon>
        <taxon>Asteraceae</taxon>
        <taxon>Cichorioideae</taxon>
        <taxon>Cichorieae</taxon>
        <taxon>Cichoriinae</taxon>
        <taxon>Cichorium</taxon>
    </lineage>
</organism>
<evidence type="ECO:0000313" key="1">
    <source>
        <dbReference type="EMBL" id="KAI3737896.1"/>
    </source>
</evidence>
<comment type="caution">
    <text evidence="1">The sequence shown here is derived from an EMBL/GenBank/DDBJ whole genome shotgun (WGS) entry which is preliminary data.</text>
</comment>
<evidence type="ECO:0000313" key="2">
    <source>
        <dbReference type="Proteomes" id="UP001055811"/>
    </source>
</evidence>
<name>A0ACB9CUG8_CICIN</name>
<dbReference type="EMBL" id="CM042013">
    <property type="protein sequence ID" value="KAI3737896.1"/>
    <property type="molecule type" value="Genomic_DNA"/>
</dbReference>
<dbReference type="Proteomes" id="UP001055811">
    <property type="component" value="Linkage Group LG05"/>
</dbReference>
<reference evidence="2" key="1">
    <citation type="journal article" date="2022" name="Mol. Ecol. Resour.">
        <title>The genomes of chicory, endive, great burdock and yacon provide insights into Asteraceae palaeo-polyploidization history and plant inulin production.</title>
        <authorList>
            <person name="Fan W."/>
            <person name="Wang S."/>
            <person name="Wang H."/>
            <person name="Wang A."/>
            <person name="Jiang F."/>
            <person name="Liu H."/>
            <person name="Zhao H."/>
            <person name="Xu D."/>
            <person name="Zhang Y."/>
        </authorList>
    </citation>
    <scope>NUCLEOTIDE SEQUENCE [LARGE SCALE GENOMIC DNA]</scope>
    <source>
        <strain evidence="2">cv. Punajuju</strain>
    </source>
</reference>